<proteinExistence type="inferred from homology"/>
<dbReference type="CDD" id="cd07043">
    <property type="entry name" value="STAS_anti-anti-sigma_factors"/>
    <property type="match status" value="1"/>
</dbReference>
<dbReference type="SUPFAM" id="SSF52091">
    <property type="entry name" value="SpoIIaa-like"/>
    <property type="match status" value="1"/>
</dbReference>
<dbReference type="PANTHER" id="PTHR33495:SF2">
    <property type="entry name" value="ANTI-SIGMA FACTOR ANTAGONIST TM_1081-RELATED"/>
    <property type="match status" value="1"/>
</dbReference>
<dbReference type="Proteomes" id="UP000312512">
    <property type="component" value="Unassembled WGS sequence"/>
</dbReference>
<dbReference type="Gene3D" id="3.30.750.24">
    <property type="entry name" value="STAS domain"/>
    <property type="match status" value="1"/>
</dbReference>
<dbReference type="PROSITE" id="PS50801">
    <property type="entry name" value="STAS"/>
    <property type="match status" value="1"/>
</dbReference>
<reference evidence="3 4" key="1">
    <citation type="submission" date="2019-10" db="EMBL/GenBank/DDBJ databases">
        <title>Nonomuraea sp. nov., isolated from Phyllanthus amarus.</title>
        <authorList>
            <person name="Klykleung N."/>
            <person name="Tanasupawat S."/>
        </authorList>
    </citation>
    <scope>NUCLEOTIDE SEQUENCE [LARGE SCALE GENOMIC DNA]</scope>
    <source>
        <strain evidence="3 4">PA1-10</strain>
    </source>
</reference>
<dbReference type="InterPro" id="IPR003658">
    <property type="entry name" value="Anti-sigma_ant"/>
</dbReference>
<sequence>MHLHLAHLPDDSLESVAAPLTLGCHRLEGGVLITVIGEVDITNADRLQRYVREQMLPGKPAVLDLSLLTFMDSNGGRVLKSLHTTLRDEGTSLHLAGVHGISARLLQIIGLWPLLNIHASAADAVIDVLSHQPAPLRGEPEHL</sequence>
<dbReference type="RefSeq" id="WP_139631335.1">
    <property type="nucleotide sequence ID" value="NZ_VDLX02000005.1"/>
</dbReference>
<dbReference type="InterPro" id="IPR002645">
    <property type="entry name" value="STAS_dom"/>
</dbReference>
<protein>
    <recommendedName>
        <fullName evidence="2">Anti-sigma factor antagonist</fullName>
    </recommendedName>
</protein>
<comment type="caution">
    <text evidence="3">The sequence shown here is derived from an EMBL/GenBank/DDBJ whole genome shotgun (WGS) entry which is preliminary data.</text>
</comment>
<organism evidence="3 4">
    <name type="scientific">Nonomuraea phyllanthi</name>
    <dbReference type="NCBI Taxonomy" id="2219224"/>
    <lineage>
        <taxon>Bacteria</taxon>
        <taxon>Bacillati</taxon>
        <taxon>Actinomycetota</taxon>
        <taxon>Actinomycetes</taxon>
        <taxon>Streptosporangiales</taxon>
        <taxon>Streptosporangiaceae</taxon>
        <taxon>Nonomuraea</taxon>
    </lineage>
</organism>
<evidence type="ECO:0000256" key="2">
    <source>
        <dbReference type="RuleBase" id="RU003749"/>
    </source>
</evidence>
<evidence type="ECO:0000313" key="4">
    <source>
        <dbReference type="Proteomes" id="UP000312512"/>
    </source>
</evidence>
<accession>A0A5C4WJU2</accession>
<dbReference type="AlphaFoldDB" id="A0A5C4WJU2"/>
<evidence type="ECO:0000256" key="1">
    <source>
        <dbReference type="ARBA" id="ARBA00009013"/>
    </source>
</evidence>
<dbReference type="EMBL" id="VDLX02000005">
    <property type="protein sequence ID" value="KAB8194743.1"/>
    <property type="molecule type" value="Genomic_DNA"/>
</dbReference>
<dbReference type="NCBIfam" id="TIGR00377">
    <property type="entry name" value="ant_ant_sig"/>
    <property type="match status" value="1"/>
</dbReference>
<name>A0A5C4WJU2_9ACTN</name>
<dbReference type="InterPro" id="IPR036513">
    <property type="entry name" value="STAS_dom_sf"/>
</dbReference>
<dbReference type="GO" id="GO:0043856">
    <property type="term" value="F:anti-sigma factor antagonist activity"/>
    <property type="evidence" value="ECO:0007669"/>
    <property type="project" value="InterPro"/>
</dbReference>
<dbReference type="PANTHER" id="PTHR33495">
    <property type="entry name" value="ANTI-SIGMA FACTOR ANTAGONIST TM_1081-RELATED-RELATED"/>
    <property type="match status" value="1"/>
</dbReference>
<evidence type="ECO:0000313" key="3">
    <source>
        <dbReference type="EMBL" id="KAB8194743.1"/>
    </source>
</evidence>
<comment type="similarity">
    <text evidence="1 2">Belongs to the anti-sigma-factor antagonist family.</text>
</comment>
<dbReference type="OrthoDB" id="3577449at2"/>
<keyword evidence="4" id="KW-1185">Reference proteome</keyword>
<gene>
    <name evidence="3" type="ORF">FH608_016350</name>
</gene>
<dbReference type="Pfam" id="PF01740">
    <property type="entry name" value="STAS"/>
    <property type="match status" value="1"/>
</dbReference>